<evidence type="ECO:0000313" key="2">
    <source>
        <dbReference type="EMBL" id="KAF5349858.1"/>
    </source>
</evidence>
<evidence type="ECO:0000313" key="3">
    <source>
        <dbReference type="Proteomes" id="UP000559256"/>
    </source>
</evidence>
<dbReference type="Proteomes" id="UP000559256">
    <property type="component" value="Unassembled WGS sequence"/>
</dbReference>
<keyword evidence="1" id="KW-0732">Signal</keyword>
<gene>
    <name evidence="2" type="ORF">D9758_014042</name>
</gene>
<feature type="chain" id="PRO_5034048745" evidence="1">
    <location>
        <begin position="25"/>
        <end position="130"/>
    </location>
</feature>
<comment type="caution">
    <text evidence="2">The sequence shown here is derived from an EMBL/GenBank/DDBJ whole genome shotgun (WGS) entry which is preliminary data.</text>
</comment>
<dbReference type="OrthoDB" id="2886481at2759"/>
<proteinExistence type="predicted"/>
<protein>
    <submittedName>
        <fullName evidence="2">Uncharacterized protein</fullName>
    </submittedName>
</protein>
<dbReference type="AlphaFoldDB" id="A0A8H5FV42"/>
<dbReference type="EMBL" id="JAACJM010000078">
    <property type="protein sequence ID" value="KAF5349858.1"/>
    <property type="molecule type" value="Genomic_DNA"/>
</dbReference>
<keyword evidence="3" id="KW-1185">Reference proteome</keyword>
<sequence>MAFTKSALIYLLTIATVGSVGVVAQNPNCFIGEALPFDASAIPADFTSCGVECPRTEFTLPIALPSDLFNGANVCCSTFTLTTRDGKTAQGTYAYKSSSRAGTQNLALDSELFAKLGDVSTGGILVSYCL</sequence>
<name>A0A8H5FV42_9AGAR</name>
<feature type="signal peptide" evidence="1">
    <location>
        <begin position="1"/>
        <end position="24"/>
    </location>
</feature>
<accession>A0A8H5FV42</accession>
<organism evidence="2 3">
    <name type="scientific">Tetrapyrgos nigripes</name>
    <dbReference type="NCBI Taxonomy" id="182062"/>
    <lineage>
        <taxon>Eukaryota</taxon>
        <taxon>Fungi</taxon>
        <taxon>Dikarya</taxon>
        <taxon>Basidiomycota</taxon>
        <taxon>Agaricomycotina</taxon>
        <taxon>Agaricomycetes</taxon>
        <taxon>Agaricomycetidae</taxon>
        <taxon>Agaricales</taxon>
        <taxon>Marasmiineae</taxon>
        <taxon>Marasmiaceae</taxon>
        <taxon>Tetrapyrgos</taxon>
    </lineage>
</organism>
<reference evidence="2 3" key="1">
    <citation type="journal article" date="2020" name="ISME J.">
        <title>Uncovering the hidden diversity of litter-decomposition mechanisms in mushroom-forming fungi.</title>
        <authorList>
            <person name="Floudas D."/>
            <person name="Bentzer J."/>
            <person name="Ahren D."/>
            <person name="Johansson T."/>
            <person name="Persson P."/>
            <person name="Tunlid A."/>
        </authorList>
    </citation>
    <scope>NUCLEOTIDE SEQUENCE [LARGE SCALE GENOMIC DNA]</scope>
    <source>
        <strain evidence="2 3">CBS 291.85</strain>
    </source>
</reference>
<evidence type="ECO:0000256" key="1">
    <source>
        <dbReference type="SAM" id="SignalP"/>
    </source>
</evidence>